<keyword evidence="2" id="KW-0812">Transmembrane</keyword>
<feature type="compositionally biased region" description="Basic residues" evidence="1">
    <location>
        <begin position="30"/>
        <end position="42"/>
    </location>
</feature>
<feature type="compositionally biased region" description="Acidic residues" evidence="1">
    <location>
        <begin position="548"/>
        <end position="558"/>
    </location>
</feature>
<evidence type="ECO:0000313" key="4">
    <source>
        <dbReference type="EMBL" id="AUX08758.1"/>
    </source>
</evidence>
<dbReference type="InterPro" id="IPR013783">
    <property type="entry name" value="Ig-like_fold"/>
</dbReference>
<evidence type="ECO:0000256" key="2">
    <source>
        <dbReference type="SAM" id="Phobius"/>
    </source>
</evidence>
<dbReference type="KEGG" id="hdf:AArcSl_1123"/>
<feature type="compositionally biased region" description="Pro residues" evidence="1">
    <location>
        <begin position="535"/>
        <end position="547"/>
    </location>
</feature>
<dbReference type="AlphaFoldDB" id="A0A343TI36"/>
<accession>A0A343TI36</accession>
<feature type="transmembrane region" description="Helical" evidence="2">
    <location>
        <begin position="53"/>
        <end position="74"/>
    </location>
</feature>
<feature type="compositionally biased region" description="Gly residues" evidence="1">
    <location>
        <begin position="12"/>
        <end position="28"/>
    </location>
</feature>
<proteinExistence type="predicted"/>
<dbReference type="EMBL" id="CP025066">
    <property type="protein sequence ID" value="AUX08758.1"/>
    <property type="molecule type" value="Genomic_DNA"/>
</dbReference>
<gene>
    <name evidence="4" type="ORF">AArcSl_1123</name>
</gene>
<keyword evidence="2" id="KW-1133">Transmembrane helix</keyword>
<evidence type="ECO:0000256" key="1">
    <source>
        <dbReference type="SAM" id="MobiDB-lite"/>
    </source>
</evidence>
<dbReference type="InterPro" id="IPR011635">
    <property type="entry name" value="CARDB"/>
</dbReference>
<reference evidence="5" key="1">
    <citation type="submission" date="2017-11" db="EMBL/GenBank/DDBJ databases">
        <title>Phenotypic and genomic properties of facultatively anaerobic sulfur-reducing natronoarchaea from hypersaline soda lakes.</title>
        <authorList>
            <person name="Sorokin D.Y."/>
            <person name="Kublanov I.V."/>
            <person name="Roman P."/>
            <person name="Sinninghe Damste J.S."/>
            <person name="Golyshin P.N."/>
            <person name="Rojo D."/>
            <person name="Ciordia S."/>
            <person name="Mena M.D.C."/>
            <person name="Ferrer M."/>
            <person name="Messina E."/>
            <person name="Smedile F."/>
            <person name="La Spada G."/>
            <person name="La Cono V."/>
            <person name="Yakimov M.M."/>
        </authorList>
    </citation>
    <scope>NUCLEOTIDE SEQUENCE [LARGE SCALE GENOMIC DNA]</scope>
    <source>
        <strain evidence="5">AArc-Sl</strain>
    </source>
</reference>
<dbReference type="InterPro" id="IPR009482">
    <property type="entry name" value="DUF1102"/>
</dbReference>
<keyword evidence="2" id="KW-0472">Membrane</keyword>
<evidence type="ECO:0000313" key="5">
    <source>
        <dbReference type="Proteomes" id="UP000263012"/>
    </source>
</evidence>
<protein>
    <recommendedName>
        <fullName evidence="3">CARDB domain-containing protein</fullName>
    </recommendedName>
</protein>
<dbReference type="Pfam" id="PF06510">
    <property type="entry name" value="DUF1102"/>
    <property type="match status" value="1"/>
</dbReference>
<sequence length="598" mass="63922">MQPEAVFALRTPGGGCWGNPGGGPIDGGAGRRRPTRRTRTRGQKYQTMDRTQFLLLAAVLASGLVIVATAGAPIDGLTFEDGIDVIGPDDEVDATGHLELEPHDGPNGKYAYLNEDDEIEIAIGASNPNIDGERGVNVEAGTTIHDVFTVTYNASTIQNETPVKVWIEHGDDPDTDVAESEILTFTSDGDPIEGENANLTLEPNETASIGLSVDSTGVEPGLVASNFTIYAKFPTETEMEEKTVTTTRTRFAFSSPEPNVCEGTVYNAMGGEETRIDACSVKIADGVTLESVSFTMTFDDTVDVRLEGSPIPFSDRSALDPTETGAAPLGYFTAEYEPRVGDATEVTDRSYDVFVSSERLATPGIETPGTVRDPGPIAELDPESIRLYGFDPANESWTPLETEVVETTDEGVLLRTDSDGFPVYAVGVDAPVLRVEETTLEPSTVAVDEPTTITVTLANDGLAGGDVQLTLEANGTVIATPTVTVPAGEWTTVTFDHPFDEPGVYEITVDGEVVGNVTVEAPPTEEPPETEEPPAETPAPEEPPAETPEPEDTPAEIDEPFDWIEEPAGLDLERTVGLVLFLAIVLATTYLVRRMPRR</sequence>
<dbReference type="Gene3D" id="2.60.40.10">
    <property type="entry name" value="Immunoglobulins"/>
    <property type="match status" value="1"/>
</dbReference>
<evidence type="ECO:0000259" key="3">
    <source>
        <dbReference type="Pfam" id="PF07705"/>
    </source>
</evidence>
<feature type="domain" description="CARDB" evidence="3">
    <location>
        <begin position="431"/>
        <end position="510"/>
    </location>
</feature>
<feature type="region of interest" description="Disordered" evidence="1">
    <location>
        <begin position="11"/>
        <end position="42"/>
    </location>
</feature>
<keyword evidence="5" id="KW-1185">Reference proteome</keyword>
<dbReference type="Pfam" id="PF07705">
    <property type="entry name" value="CARDB"/>
    <property type="match status" value="1"/>
</dbReference>
<organism evidence="4 5">
    <name type="scientific">Halalkaliarchaeum desulfuricum</name>
    <dbReference type="NCBI Taxonomy" id="2055893"/>
    <lineage>
        <taxon>Archaea</taxon>
        <taxon>Methanobacteriati</taxon>
        <taxon>Methanobacteriota</taxon>
        <taxon>Stenosarchaea group</taxon>
        <taxon>Halobacteria</taxon>
        <taxon>Halobacteriales</taxon>
        <taxon>Haloferacaceae</taxon>
        <taxon>Halalkaliarchaeum</taxon>
    </lineage>
</organism>
<name>A0A343TI36_9EURY</name>
<feature type="region of interest" description="Disordered" evidence="1">
    <location>
        <begin position="519"/>
        <end position="558"/>
    </location>
</feature>
<dbReference type="Proteomes" id="UP000263012">
    <property type="component" value="Chromosome"/>
</dbReference>
<feature type="transmembrane region" description="Helical" evidence="2">
    <location>
        <begin position="575"/>
        <end position="592"/>
    </location>
</feature>